<dbReference type="Proteomes" id="UP000011715">
    <property type="component" value="Unassembled WGS sequence"/>
</dbReference>
<reference evidence="11" key="4">
    <citation type="journal article" date="2015" name="G3 (Bethesda)">
        <title>Genome sequences of three phytopathogenic species of the Magnaporthaceae family of fungi.</title>
        <authorList>
            <person name="Okagaki L.H."/>
            <person name="Nunes C.C."/>
            <person name="Sailsbery J."/>
            <person name="Clay B."/>
            <person name="Brown D."/>
            <person name="John T."/>
            <person name="Oh Y."/>
            <person name="Young N."/>
            <person name="Fitzgerald M."/>
            <person name="Haas B.J."/>
            <person name="Zeng Q."/>
            <person name="Young S."/>
            <person name="Adiconis X."/>
            <person name="Fan L."/>
            <person name="Levin J.Z."/>
            <person name="Mitchell T.K."/>
            <person name="Okubara P.A."/>
            <person name="Farman M.L."/>
            <person name="Kohn L.M."/>
            <person name="Birren B."/>
            <person name="Ma L.-J."/>
            <person name="Dean R.A."/>
        </authorList>
    </citation>
    <scope>NUCLEOTIDE SEQUENCE</scope>
    <source>
        <strain evidence="11">ATCC 64411 / 73-15</strain>
    </source>
</reference>
<keyword evidence="2 7" id="KW-0378">Hydrolase</keyword>
<evidence type="ECO:0000313" key="10">
    <source>
        <dbReference type="EMBL" id="KLU83973.1"/>
    </source>
</evidence>
<dbReference type="EMBL" id="GL876967">
    <property type="protein sequence ID" value="KLU83973.1"/>
    <property type="molecule type" value="Genomic_DNA"/>
</dbReference>
<reference evidence="10" key="1">
    <citation type="submission" date="2010-05" db="EMBL/GenBank/DDBJ databases">
        <title>The Genome Sequence of Magnaporthe poae strain ATCC 64411.</title>
        <authorList>
            <consortium name="The Broad Institute Genome Sequencing Platform"/>
            <consortium name="Broad Institute Genome Sequencing Center for Infectious Disease"/>
            <person name="Ma L.-J."/>
            <person name="Dead R."/>
            <person name="Young S."/>
            <person name="Zeng Q."/>
            <person name="Koehrsen M."/>
            <person name="Alvarado L."/>
            <person name="Berlin A."/>
            <person name="Chapman S.B."/>
            <person name="Chen Z."/>
            <person name="Freedman E."/>
            <person name="Gellesch M."/>
            <person name="Goldberg J."/>
            <person name="Griggs A."/>
            <person name="Gujja S."/>
            <person name="Heilman E.R."/>
            <person name="Heiman D."/>
            <person name="Hepburn T."/>
            <person name="Howarth C."/>
            <person name="Jen D."/>
            <person name="Larson L."/>
            <person name="Mehta T."/>
            <person name="Neiman D."/>
            <person name="Pearson M."/>
            <person name="Roberts A."/>
            <person name="Saif S."/>
            <person name="Shea T."/>
            <person name="Shenoy N."/>
            <person name="Sisk P."/>
            <person name="Stolte C."/>
            <person name="Sykes S."/>
            <person name="Walk T."/>
            <person name="White J."/>
            <person name="Yandava C."/>
            <person name="Haas B."/>
            <person name="Nusbaum C."/>
            <person name="Birren B."/>
        </authorList>
    </citation>
    <scope>NUCLEOTIDE SEQUENCE</scope>
    <source>
        <strain evidence="10">ATCC 64411</strain>
    </source>
</reference>
<proteinExistence type="predicted"/>
<dbReference type="GO" id="GO:0048015">
    <property type="term" value="P:phosphatidylinositol-mediated signaling"/>
    <property type="evidence" value="ECO:0007669"/>
    <property type="project" value="TreeGrafter"/>
</dbReference>
<evidence type="ECO:0000259" key="9">
    <source>
        <dbReference type="PROSITE" id="PS50008"/>
    </source>
</evidence>
<dbReference type="PANTHER" id="PTHR10336:SF82">
    <property type="entry name" value="PHOSPHOINOSITIDE PHOSPHOLIPASE C"/>
    <property type="match status" value="1"/>
</dbReference>
<name>A0A0C4DSX8_MAGP6</name>
<organism evidence="11 12">
    <name type="scientific">Magnaporthiopsis poae (strain ATCC 64411 / 73-15)</name>
    <name type="common">Kentucky bluegrass fungus</name>
    <name type="synonym">Magnaporthe poae</name>
    <dbReference type="NCBI Taxonomy" id="644358"/>
    <lineage>
        <taxon>Eukaryota</taxon>
        <taxon>Fungi</taxon>
        <taxon>Dikarya</taxon>
        <taxon>Ascomycota</taxon>
        <taxon>Pezizomycotina</taxon>
        <taxon>Sordariomycetes</taxon>
        <taxon>Sordariomycetidae</taxon>
        <taxon>Magnaporthales</taxon>
        <taxon>Magnaporthaceae</taxon>
        <taxon>Magnaporthiopsis</taxon>
    </lineage>
</organism>
<evidence type="ECO:0000256" key="5">
    <source>
        <dbReference type="ARBA" id="ARBA00023224"/>
    </source>
</evidence>
<dbReference type="InterPro" id="IPR001192">
    <property type="entry name" value="PI-PLC_fam"/>
</dbReference>
<gene>
    <name evidence="10" type="ORF">MAPG_03022</name>
</gene>
<dbReference type="Pfam" id="PF00387">
    <property type="entry name" value="PI-PLC-Y"/>
    <property type="match status" value="1"/>
</dbReference>
<dbReference type="InterPro" id="IPR017946">
    <property type="entry name" value="PLC-like_Pdiesterase_TIM-brl"/>
</dbReference>
<dbReference type="EnsemblFungi" id="MAPG_03022T0">
    <property type="protein sequence ID" value="MAPG_03022T0"/>
    <property type="gene ID" value="MAPG_03022"/>
</dbReference>
<keyword evidence="3 7" id="KW-0442">Lipid degradation</keyword>
<dbReference type="Gene3D" id="3.20.20.190">
    <property type="entry name" value="Phosphatidylinositol (PI) phosphodiesterase"/>
    <property type="match status" value="2"/>
</dbReference>
<reference evidence="10" key="3">
    <citation type="submission" date="2011-03" db="EMBL/GenBank/DDBJ databases">
        <title>Annotation of Magnaporthe poae ATCC 64411.</title>
        <authorList>
            <person name="Ma L.-J."/>
            <person name="Dead R."/>
            <person name="Young S.K."/>
            <person name="Zeng Q."/>
            <person name="Gargeya S."/>
            <person name="Fitzgerald M."/>
            <person name="Haas B."/>
            <person name="Abouelleil A."/>
            <person name="Alvarado L."/>
            <person name="Arachchi H.M."/>
            <person name="Berlin A."/>
            <person name="Brown A."/>
            <person name="Chapman S.B."/>
            <person name="Chen Z."/>
            <person name="Dunbar C."/>
            <person name="Freedman E."/>
            <person name="Gearin G."/>
            <person name="Gellesch M."/>
            <person name="Goldberg J."/>
            <person name="Griggs A."/>
            <person name="Gujja S."/>
            <person name="Heiman D."/>
            <person name="Howarth C."/>
            <person name="Larson L."/>
            <person name="Lui A."/>
            <person name="MacDonald P.J.P."/>
            <person name="Mehta T."/>
            <person name="Montmayeur A."/>
            <person name="Murphy C."/>
            <person name="Neiman D."/>
            <person name="Pearson M."/>
            <person name="Priest M."/>
            <person name="Roberts A."/>
            <person name="Saif S."/>
            <person name="Shea T."/>
            <person name="Shenoy N."/>
            <person name="Sisk P."/>
            <person name="Stolte C."/>
            <person name="Sykes S."/>
            <person name="Yandava C."/>
            <person name="Wortman J."/>
            <person name="Nusbaum C."/>
            <person name="Birren B."/>
        </authorList>
    </citation>
    <scope>NUCLEOTIDE SEQUENCE</scope>
    <source>
        <strain evidence="10">ATCC 64411</strain>
    </source>
</reference>
<dbReference type="SMART" id="SM00148">
    <property type="entry name" value="PLCXc"/>
    <property type="match status" value="1"/>
</dbReference>
<evidence type="ECO:0000256" key="8">
    <source>
        <dbReference type="SAM" id="MobiDB-lite"/>
    </source>
</evidence>
<dbReference type="InterPro" id="IPR000909">
    <property type="entry name" value="PLipase_C_PInositol-sp_X_dom"/>
</dbReference>
<dbReference type="PROSITE" id="PS50008">
    <property type="entry name" value="PIPLC_Y_DOMAIN"/>
    <property type="match status" value="1"/>
</dbReference>
<dbReference type="VEuPathDB" id="FungiDB:MAPG_03022"/>
<dbReference type="EC" id="3.1.4.11" evidence="7"/>
<sequence length="668" mass="72451">MSKDQMPVPQFQSWSPSSCQLRKAWEGPAGFNLPVLGCPSGSTTAVQPGAFQAGQGGVTVTVTPSHGPCQSDTLPTSTPFKIASRSHHTTATVRPSAVATHLEPAYPVTHPPFWPCTRLADTVRSVAPSLLAYLPTDMALPPETQQAAQQAGGGVSGEAHSVPALNTTIVTHLTRIYKAHQHKDTQTWSKEQIAAFLRHVQGDAEDASPLAAREELDLNGFLAYMASPASSFIDTAKNQDLSWPLSSYFISSSHNTYLTGNQLYSLSSTDAYKNVLLRGCRCIEIDVWDGDESDAEVSSTSSAGDSEKYAKRKERVNKVKEKLPKSLTARLKDTSLGKRLGHFVDSKTEPKQQSPSSQSPTPTLSSVSASGGGDAAGAGQEPETVLKKTPTPEVGAVEPRVYHGYTLTKDVPFRDVCYAIRDYAFTTSDLPLIVSLEVHCRPQQQQCMVDIMQEAFRGYLLPQPEEDAKTLPAPGTLRNKILIKVKYAPPGQEAEISVAPVVEVADENGVAPPATEAPDQKPKKKSKIIQALSQLGIFTRGVSFKSLTQPEATMPTHIFSLSEKGVLEVHEKSAKALFDHNKHFLMRAYPSGLRIKSSNLDPVVFWRKGIQVVALNWQNWDEGMMLNEGMFAGTGGYVLKPEGQCRVLWDGILPQAYGKEDVTGLGLC</sequence>
<feature type="compositionally biased region" description="Low complexity" evidence="8">
    <location>
        <begin position="351"/>
        <end position="369"/>
    </location>
</feature>
<dbReference type="PROSITE" id="PS50007">
    <property type="entry name" value="PIPLC_X_DOMAIN"/>
    <property type="match status" value="1"/>
</dbReference>
<reference evidence="12" key="2">
    <citation type="submission" date="2010-05" db="EMBL/GenBank/DDBJ databases">
        <title>The genome sequence of Magnaporthe poae strain ATCC 64411.</title>
        <authorList>
            <person name="Ma L.-J."/>
            <person name="Dead R."/>
            <person name="Young S."/>
            <person name="Zeng Q."/>
            <person name="Koehrsen M."/>
            <person name="Alvarado L."/>
            <person name="Berlin A."/>
            <person name="Chapman S.B."/>
            <person name="Chen Z."/>
            <person name="Freedman E."/>
            <person name="Gellesch M."/>
            <person name="Goldberg J."/>
            <person name="Griggs A."/>
            <person name="Gujja S."/>
            <person name="Heilman E.R."/>
            <person name="Heiman D."/>
            <person name="Hepburn T."/>
            <person name="Howarth C."/>
            <person name="Jen D."/>
            <person name="Larson L."/>
            <person name="Mehta T."/>
            <person name="Neiman D."/>
            <person name="Pearson M."/>
            <person name="Roberts A."/>
            <person name="Saif S."/>
            <person name="Shea T."/>
            <person name="Shenoy N."/>
            <person name="Sisk P."/>
            <person name="Stolte C."/>
            <person name="Sykes S."/>
            <person name="Walk T."/>
            <person name="White J."/>
            <person name="Yandava C."/>
            <person name="Haas B."/>
            <person name="Nusbaum C."/>
            <person name="Birren B."/>
        </authorList>
    </citation>
    <scope>NUCLEOTIDE SEQUENCE [LARGE SCALE GENOMIC DNA]</scope>
    <source>
        <strain evidence="12">ATCC 64411 / 73-15</strain>
    </source>
</reference>
<dbReference type="Pfam" id="PF23617">
    <property type="entry name" value="EF-hand_15"/>
    <property type="match status" value="1"/>
</dbReference>
<dbReference type="EMBL" id="ADBL01000731">
    <property type="status" value="NOT_ANNOTATED_CDS"/>
    <property type="molecule type" value="Genomic_DNA"/>
</dbReference>
<evidence type="ECO:0000313" key="12">
    <source>
        <dbReference type="Proteomes" id="UP000011715"/>
    </source>
</evidence>
<dbReference type="SMART" id="SM00149">
    <property type="entry name" value="PLCYc"/>
    <property type="match status" value="1"/>
</dbReference>
<evidence type="ECO:0000313" key="11">
    <source>
        <dbReference type="EnsemblFungi" id="MAPG_03022T0"/>
    </source>
</evidence>
<reference evidence="11" key="5">
    <citation type="submission" date="2015-06" db="UniProtKB">
        <authorList>
            <consortium name="EnsemblFungi"/>
        </authorList>
    </citation>
    <scope>IDENTIFICATION</scope>
    <source>
        <strain evidence="11">ATCC 64411</strain>
    </source>
</reference>
<dbReference type="CDD" id="cd08598">
    <property type="entry name" value="PI-PLC1c_yeast"/>
    <property type="match status" value="1"/>
</dbReference>
<evidence type="ECO:0000256" key="1">
    <source>
        <dbReference type="ARBA" id="ARBA00001195"/>
    </source>
</evidence>
<dbReference type="GO" id="GO:0051209">
    <property type="term" value="P:release of sequestered calcium ion into cytosol"/>
    <property type="evidence" value="ECO:0007669"/>
    <property type="project" value="TreeGrafter"/>
</dbReference>
<comment type="function">
    <text evidence="6">The production of the second messenger molecules diacylglycerol (DAG) and inositol 1,4,5-trisphosphate (IP3) is mediated by activated phosphatidylinositol-specific phospholipase C enzymes.</text>
</comment>
<evidence type="ECO:0000256" key="3">
    <source>
        <dbReference type="ARBA" id="ARBA00022963"/>
    </source>
</evidence>
<evidence type="ECO:0000256" key="6">
    <source>
        <dbReference type="ARBA" id="ARBA00059664"/>
    </source>
</evidence>
<dbReference type="eggNOG" id="KOG0169">
    <property type="taxonomic scope" value="Eukaryota"/>
</dbReference>
<dbReference type="GO" id="GO:0004435">
    <property type="term" value="F:phosphatidylinositol-4,5-bisphosphate phospholipase C activity"/>
    <property type="evidence" value="ECO:0007669"/>
    <property type="project" value="UniProtKB-EC"/>
</dbReference>
<dbReference type="Pfam" id="PF00388">
    <property type="entry name" value="PI-PLC-X"/>
    <property type="match status" value="1"/>
</dbReference>
<dbReference type="InterPro" id="IPR001711">
    <property type="entry name" value="PLipase_C_Pinositol-sp_Y"/>
</dbReference>
<dbReference type="AlphaFoldDB" id="A0A0C4DSX8"/>
<dbReference type="GO" id="GO:0016042">
    <property type="term" value="P:lipid catabolic process"/>
    <property type="evidence" value="ECO:0007669"/>
    <property type="project" value="UniProtKB-KW"/>
</dbReference>
<keyword evidence="5" id="KW-0807">Transducer</keyword>
<dbReference type="STRING" id="644358.A0A0C4DSX8"/>
<protein>
    <recommendedName>
        <fullName evidence="7">Phosphoinositide phospholipase C</fullName>
        <ecNumber evidence="7">3.1.4.11</ecNumber>
    </recommendedName>
</protein>
<dbReference type="OrthoDB" id="269822at2759"/>
<evidence type="ECO:0000256" key="7">
    <source>
        <dbReference type="RuleBase" id="RU361133"/>
    </source>
</evidence>
<keyword evidence="4 7" id="KW-0443">Lipid metabolism</keyword>
<feature type="region of interest" description="Disordered" evidence="8">
    <location>
        <begin position="343"/>
        <end position="391"/>
    </location>
</feature>
<keyword evidence="12" id="KW-1185">Reference proteome</keyword>
<dbReference type="SUPFAM" id="SSF51695">
    <property type="entry name" value="PLC-like phosphodiesterases"/>
    <property type="match status" value="1"/>
</dbReference>
<feature type="region of interest" description="Disordered" evidence="8">
    <location>
        <begin position="293"/>
        <end position="324"/>
    </location>
</feature>
<accession>A0A0C4DSX8</accession>
<evidence type="ECO:0000256" key="2">
    <source>
        <dbReference type="ARBA" id="ARBA00022801"/>
    </source>
</evidence>
<dbReference type="PANTHER" id="PTHR10336">
    <property type="entry name" value="PHOSPHOINOSITIDE-SPECIFIC PHOSPHOLIPASE C FAMILY PROTEIN"/>
    <property type="match status" value="1"/>
</dbReference>
<dbReference type="FunFam" id="3.20.20.190:FF:000039">
    <property type="entry name" value="Phosphoinositide phospholipase C"/>
    <property type="match status" value="1"/>
</dbReference>
<feature type="domain" description="PI-PLC Y-box" evidence="9">
    <location>
        <begin position="532"/>
        <end position="642"/>
    </location>
</feature>
<dbReference type="PRINTS" id="PR00390">
    <property type="entry name" value="PHPHLIPASEC"/>
</dbReference>
<dbReference type="eggNOG" id="KOG1265">
    <property type="taxonomic scope" value="Eukaryota"/>
</dbReference>
<comment type="catalytic activity">
    <reaction evidence="1 7">
        <text>a 1,2-diacyl-sn-glycero-3-phospho-(1D-myo-inositol-4,5-bisphosphate) + H2O = 1D-myo-inositol 1,4,5-trisphosphate + a 1,2-diacyl-sn-glycerol + H(+)</text>
        <dbReference type="Rhea" id="RHEA:33179"/>
        <dbReference type="ChEBI" id="CHEBI:15377"/>
        <dbReference type="ChEBI" id="CHEBI:15378"/>
        <dbReference type="ChEBI" id="CHEBI:17815"/>
        <dbReference type="ChEBI" id="CHEBI:58456"/>
        <dbReference type="ChEBI" id="CHEBI:203600"/>
        <dbReference type="EC" id="3.1.4.11"/>
    </reaction>
</comment>
<dbReference type="InterPro" id="IPR056584">
    <property type="entry name" value="EF-hand_15"/>
</dbReference>
<evidence type="ECO:0000256" key="4">
    <source>
        <dbReference type="ARBA" id="ARBA00023098"/>
    </source>
</evidence>
<dbReference type="FunFam" id="3.20.20.190:FF:000060">
    <property type="entry name" value="Phosphoinositide phospholipase C"/>
    <property type="match status" value="1"/>
</dbReference>